<dbReference type="EMBL" id="MF101424">
    <property type="protein sequence ID" value="ARW62606.1"/>
    <property type="molecule type" value="Genomic_DNA"/>
</dbReference>
<dbReference type="InterPro" id="IPR038409">
    <property type="entry name" value="Ycf54-like_sf"/>
</dbReference>
<evidence type="ECO:0000256" key="1">
    <source>
        <dbReference type="ARBA" id="ARBA00043978"/>
    </source>
</evidence>
<organism evidence="2">
    <name type="scientific">Rhodomela confervoides</name>
    <name type="common">Red alga</name>
    <dbReference type="NCBI Taxonomy" id="35163"/>
    <lineage>
        <taxon>Eukaryota</taxon>
        <taxon>Rhodophyta</taxon>
        <taxon>Florideophyceae</taxon>
        <taxon>Rhodymeniophycidae</taxon>
        <taxon>Ceramiales</taxon>
        <taxon>Rhodomelaceae</taxon>
        <taxon>Rhodomela</taxon>
    </lineage>
</organism>
<gene>
    <name evidence="2" type="primary">ycf54</name>
</gene>
<accession>A0A1Z1M9F1</accession>
<protein>
    <recommendedName>
        <fullName evidence="3">Ycf54</fullName>
    </recommendedName>
</protein>
<keyword evidence="2" id="KW-0934">Plastid</keyword>
<geneLocation type="chloroplast" evidence="2"/>
<proteinExistence type="inferred from homology"/>
<dbReference type="Gene3D" id="3.30.70.1860">
    <property type="entry name" value="Uncharacterised protein family Ycf54"/>
    <property type="match status" value="1"/>
</dbReference>
<dbReference type="Pfam" id="PF10674">
    <property type="entry name" value="Ycf54"/>
    <property type="match status" value="1"/>
</dbReference>
<dbReference type="GeneID" id="33355841"/>
<name>A0A1Z1M9F1_RHOCN</name>
<evidence type="ECO:0008006" key="3">
    <source>
        <dbReference type="Google" id="ProtNLM"/>
    </source>
</evidence>
<dbReference type="PANTHER" id="PTHR35319:SF2">
    <property type="entry name" value="YCF54"/>
    <property type="match status" value="1"/>
</dbReference>
<dbReference type="InterPro" id="IPR019616">
    <property type="entry name" value="Ycf54"/>
</dbReference>
<dbReference type="RefSeq" id="YP_009394044.1">
    <property type="nucleotide sequence ID" value="NC_035271.1"/>
</dbReference>
<comment type="similarity">
    <text evidence="1">Belongs to the ycf54 family.</text>
</comment>
<reference evidence="2" key="1">
    <citation type="journal article" date="2017" name="J. Phycol.">
        <title>Analysis of chloroplast genomes and a supermatrix inform reclassification of the Rhodomelaceae (Rhodophyta).</title>
        <authorList>
            <person name="Diaz-Tapia P."/>
            <person name="Maggs C.A."/>
            <person name="West J.A."/>
            <person name="Verbruggen H."/>
        </authorList>
    </citation>
    <scope>NUCLEOTIDE SEQUENCE</scope>
    <source>
        <strain evidence="2">PD508</strain>
    </source>
</reference>
<keyword evidence="2" id="KW-0150">Chloroplast</keyword>
<dbReference type="PANTHER" id="PTHR35319">
    <property type="match status" value="1"/>
</dbReference>
<dbReference type="AlphaFoldDB" id="A0A1Z1M9F1"/>
<sequence>MYNYYFAVASQTFFFDQEPIEEILRERTQYYKSSNKDIDFWFVLNPDFISVLGNNHQYLNMSNSLAAIISCDKKFIQWLKLRVGFVSTGSFQSKSIFLPN</sequence>
<evidence type="ECO:0000313" key="2">
    <source>
        <dbReference type="EMBL" id="ARW62606.1"/>
    </source>
</evidence>